<sequence>MHREVDKGATEIQPFGVFVRRRIHAAQRDLTRIPNAIEAFASYWKPEPSPTSDIHCPLSQCAPVLMCWLLGTSSDSGSGHKKSVDRKESGTLCDTIVTTIDGQSFDTRELDHDRDLSMVADWSLPIFEMAEKHRITVLSRLTYTVFKQADLFRIFKVSPIKFFNFFHALEKGYWEIPCTSWANVRLYFFNSNMHYKHFVMALYTAAAMHDYDHPGRTNAFLVAAEDKKAILYNDRSVLENHHAAESWRLLCLPENNFIETLDAAETKRFRYLVLEYILATDLKQHFEIIMTFNEKTNEMEMSNESDRLLMAKMVIKMADINSPTKPYSLHRQWTDRICEEFYEQGDEERRRGMAITPYMDRSEPQVAKLQDSFIAHVVSPLAVAMNEAGLLPILPGLMEPEMMINLKHNHQKWLQEIDVSSSSSGYIFNHCFHAVAGLGNGIIEEERSTSESPDNRKCSPSLDSEVEEQFDMCTIHEHDEEEYL</sequence>
<dbReference type="GO" id="GO:0007165">
    <property type="term" value="P:signal transduction"/>
    <property type="evidence" value="ECO:0007669"/>
    <property type="project" value="InterPro"/>
</dbReference>
<dbReference type="InterPro" id="IPR023174">
    <property type="entry name" value="PDEase_CS"/>
</dbReference>
<feature type="binding site" evidence="4">
    <location>
        <position position="319"/>
    </location>
    <ligand>
        <name>Zn(2+)</name>
        <dbReference type="ChEBI" id="CHEBI:29105"/>
        <label>1</label>
    </ligand>
</feature>
<name>A0A1I7XC26_HETBA</name>
<evidence type="ECO:0000256" key="5">
    <source>
        <dbReference type="RuleBase" id="RU363067"/>
    </source>
</evidence>
<dbReference type="EC" id="3.1.4.-" evidence="5"/>
<organism evidence="8 9">
    <name type="scientific">Heterorhabditis bacteriophora</name>
    <name type="common">Entomopathogenic nematode worm</name>
    <dbReference type="NCBI Taxonomy" id="37862"/>
    <lineage>
        <taxon>Eukaryota</taxon>
        <taxon>Metazoa</taxon>
        <taxon>Ecdysozoa</taxon>
        <taxon>Nematoda</taxon>
        <taxon>Chromadorea</taxon>
        <taxon>Rhabditida</taxon>
        <taxon>Rhabditina</taxon>
        <taxon>Rhabditomorpha</taxon>
        <taxon>Strongyloidea</taxon>
        <taxon>Heterorhabditidae</taxon>
        <taxon>Heterorhabditis</taxon>
    </lineage>
</organism>
<evidence type="ECO:0000256" key="1">
    <source>
        <dbReference type="ARBA" id="ARBA00007648"/>
    </source>
</evidence>
<dbReference type="GO" id="GO:0046872">
    <property type="term" value="F:metal ion binding"/>
    <property type="evidence" value="ECO:0007669"/>
    <property type="project" value="UniProtKB-KW"/>
</dbReference>
<keyword evidence="3 5" id="KW-0378">Hydrolase</keyword>
<dbReference type="GO" id="GO:0004114">
    <property type="term" value="F:3',5'-cyclic-nucleotide phosphodiesterase activity"/>
    <property type="evidence" value="ECO:0007669"/>
    <property type="project" value="InterPro"/>
</dbReference>
<feature type="region of interest" description="Disordered" evidence="6">
    <location>
        <begin position="446"/>
        <end position="465"/>
    </location>
</feature>
<evidence type="ECO:0000256" key="3">
    <source>
        <dbReference type="ARBA" id="ARBA00022801"/>
    </source>
</evidence>
<dbReference type="SUPFAM" id="SSF109604">
    <property type="entry name" value="HD-domain/PDEase-like"/>
    <property type="match status" value="1"/>
</dbReference>
<keyword evidence="8" id="KW-1185">Reference proteome</keyword>
<dbReference type="Pfam" id="PF00233">
    <property type="entry name" value="PDEase_I"/>
    <property type="match status" value="1"/>
</dbReference>
<evidence type="ECO:0000313" key="8">
    <source>
        <dbReference type="Proteomes" id="UP000095283"/>
    </source>
</evidence>
<dbReference type="PROSITE" id="PS00126">
    <property type="entry name" value="PDEASE_I_1"/>
    <property type="match status" value="1"/>
</dbReference>
<dbReference type="PRINTS" id="PR00387">
    <property type="entry name" value="PDIESTERASE1"/>
</dbReference>
<evidence type="ECO:0000256" key="4">
    <source>
        <dbReference type="PIRSR" id="PIRSR623088-3"/>
    </source>
</evidence>
<dbReference type="WBParaSite" id="Hba_14913">
    <property type="protein sequence ID" value="Hba_14913"/>
    <property type="gene ID" value="Hba_14913"/>
</dbReference>
<dbReference type="PROSITE" id="PS51845">
    <property type="entry name" value="PDEASE_I_2"/>
    <property type="match status" value="1"/>
</dbReference>
<feature type="binding site" evidence="4">
    <location>
        <position position="210"/>
    </location>
    <ligand>
        <name>Zn(2+)</name>
        <dbReference type="ChEBI" id="CHEBI:29105"/>
        <label>2</label>
    </ligand>
</feature>
<dbReference type="Proteomes" id="UP000095283">
    <property type="component" value="Unplaced"/>
</dbReference>
<proteinExistence type="inferred from homology"/>
<evidence type="ECO:0000313" key="9">
    <source>
        <dbReference type="WBParaSite" id="Hba_14913"/>
    </source>
</evidence>
<dbReference type="CDD" id="cd00077">
    <property type="entry name" value="HDc"/>
    <property type="match status" value="1"/>
</dbReference>
<dbReference type="AlphaFoldDB" id="A0A1I7XC26"/>
<reference evidence="9" key="1">
    <citation type="submission" date="2016-11" db="UniProtKB">
        <authorList>
            <consortium name="WormBaseParasite"/>
        </authorList>
    </citation>
    <scope>IDENTIFICATION</scope>
</reference>
<comment type="similarity">
    <text evidence="1 5">Belongs to the cyclic nucleotide phosphodiesterase family.</text>
</comment>
<dbReference type="PANTHER" id="PTHR11347">
    <property type="entry name" value="CYCLIC NUCLEOTIDE PHOSPHODIESTERASE"/>
    <property type="match status" value="1"/>
</dbReference>
<feature type="domain" description="PDEase" evidence="7">
    <location>
        <begin position="98"/>
        <end position="420"/>
    </location>
</feature>
<dbReference type="InterPro" id="IPR003607">
    <property type="entry name" value="HD/PDEase_dom"/>
</dbReference>
<dbReference type="InterPro" id="IPR002073">
    <property type="entry name" value="PDEase_catalytic_dom"/>
</dbReference>
<evidence type="ECO:0000256" key="2">
    <source>
        <dbReference type="ARBA" id="ARBA00022723"/>
    </source>
</evidence>
<feature type="binding site" evidence="4">
    <location>
        <position position="210"/>
    </location>
    <ligand>
        <name>Zn(2+)</name>
        <dbReference type="ChEBI" id="CHEBI:29105"/>
        <label>1</label>
    </ligand>
</feature>
<dbReference type="InterPro" id="IPR023088">
    <property type="entry name" value="PDEase"/>
</dbReference>
<comment type="cofactor">
    <cofactor evidence="5">
        <name>a divalent metal cation</name>
        <dbReference type="ChEBI" id="CHEBI:60240"/>
    </cofactor>
    <text evidence="5">Binds 2 divalent metal cations per subunit. Site 1 may preferentially bind zinc ions, while site 2 has a preference for magnesium and/or manganese ions.</text>
</comment>
<evidence type="ECO:0000256" key="6">
    <source>
        <dbReference type="SAM" id="MobiDB-lite"/>
    </source>
</evidence>
<keyword evidence="2 4" id="KW-0479">Metal-binding</keyword>
<protein>
    <recommendedName>
        <fullName evidence="5">Phosphodiesterase</fullName>
        <ecNumber evidence="5">3.1.4.-</ecNumber>
    </recommendedName>
</protein>
<feature type="compositionally biased region" description="Basic and acidic residues" evidence="6">
    <location>
        <begin position="446"/>
        <end position="457"/>
    </location>
</feature>
<accession>A0A1I7XC26</accession>
<dbReference type="InterPro" id="IPR036971">
    <property type="entry name" value="PDEase_catalytic_dom_sf"/>
</dbReference>
<evidence type="ECO:0000259" key="7">
    <source>
        <dbReference type="PROSITE" id="PS51845"/>
    </source>
</evidence>
<dbReference type="Gene3D" id="1.10.1300.10">
    <property type="entry name" value="3'5'-cyclic nucleotide phosphodiesterase, catalytic domain"/>
    <property type="match status" value="1"/>
</dbReference>
<feature type="binding site" evidence="4">
    <location>
        <position position="209"/>
    </location>
    <ligand>
        <name>Zn(2+)</name>
        <dbReference type="ChEBI" id="CHEBI:29105"/>
        <label>1</label>
    </ligand>
</feature>